<name>A0A6A2WBI8_HIBSY</name>
<keyword evidence="12" id="KW-1185">Reference proteome</keyword>
<evidence type="ECO:0000256" key="3">
    <source>
        <dbReference type="ARBA" id="ARBA00005227"/>
    </source>
</evidence>
<gene>
    <name evidence="11" type="ORF">F3Y22_tig00117034pilonHSYRG00412</name>
</gene>
<feature type="transmembrane region" description="Helical" evidence="10">
    <location>
        <begin position="309"/>
        <end position="333"/>
    </location>
</feature>
<feature type="transmembrane region" description="Helical" evidence="10">
    <location>
        <begin position="278"/>
        <end position="297"/>
    </location>
</feature>
<evidence type="ECO:0000256" key="10">
    <source>
        <dbReference type="RuleBase" id="RU363079"/>
    </source>
</evidence>
<evidence type="ECO:0000256" key="2">
    <source>
        <dbReference type="ARBA" id="ARBA00004653"/>
    </source>
</evidence>
<keyword evidence="11" id="KW-0378">Hydrolase</keyword>
<proteinExistence type="inferred from homology"/>
<dbReference type="AlphaFoldDB" id="A0A6A2WBI8"/>
<accession>A0A6A2WBI8</accession>
<evidence type="ECO:0000313" key="12">
    <source>
        <dbReference type="Proteomes" id="UP000436088"/>
    </source>
</evidence>
<keyword evidence="7 10" id="KW-1133">Transmembrane helix</keyword>
<keyword evidence="4 10" id="KW-0812">Transmembrane</keyword>
<evidence type="ECO:0000256" key="1">
    <source>
        <dbReference type="ARBA" id="ARBA00004337"/>
    </source>
</evidence>
<dbReference type="GO" id="GO:0016787">
    <property type="term" value="F:hydrolase activity"/>
    <property type="evidence" value="ECO:0007669"/>
    <property type="project" value="UniProtKB-KW"/>
</dbReference>
<comment type="caution">
    <text evidence="11">The sequence shown here is derived from an EMBL/GenBank/DDBJ whole genome shotgun (WGS) entry which is preliminary data.</text>
</comment>
<evidence type="ECO:0000256" key="9">
    <source>
        <dbReference type="ARBA" id="ARBA00023136"/>
    </source>
</evidence>
<dbReference type="InterPro" id="IPR004240">
    <property type="entry name" value="EMP70"/>
</dbReference>
<dbReference type="PANTHER" id="PTHR10766:SF177">
    <property type="entry name" value="TRANSMEMBRANE 9 SUPERFAMILY MEMBER 1"/>
    <property type="match status" value="1"/>
</dbReference>
<evidence type="ECO:0000256" key="6">
    <source>
        <dbReference type="ARBA" id="ARBA00022753"/>
    </source>
</evidence>
<comment type="caution">
    <text evidence="10">Lacks conserved residue(s) required for the propagation of feature annotation.</text>
</comment>
<keyword evidence="5" id="KW-0732">Signal</keyword>
<dbReference type="EMBL" id="VEPZ02001782">
    <property type="protein sequence ID" value="KAE8654998.1"/>
    <property type="molecule type" value="Genomic_DNA"/>
</dbReference>
<keyword evidence="6" id="KW-0967">Endosome</keyword>
<evidence type="ECO:0000256" key="7">
    <source>
        <dbReference type="ARBA" id="ARBA00022989"/>
    </source>
</evidence>
<reference evidence="11" key="1">
    <citation type="submission" date="2019-09" db="EMBL/GenBank/DDBJ databases">
        <title>Draft genome information of white flower Hibiscus syriacus.</title>
        <authorList>
            <person name="Kim Y.-M."/>
        </authorList>
    </citation>
    <scope>NUCLEOTIDE SEQUENCE [LARGE SCALE GENOMIC DNA]</scope>
    <source>
        <strain evidence="11">YM2019G1</strain>
    </source>
</reference>
<feature type="transmembrane region" description="Helical" evidence="10">
    <location>
        <begin position="199"/>
        <end position="220"/>
    </location>
</feature>
<keyword evidence="8" id="KW-0333">Golgi apparatus</keyword>
<dbReference type="Proteomes" id="UP000436088">
    <property type="component" value="Unassembled WGS sequence"/>
</dbReference>
<protein>
    <recommendedName>
        <fullName evidence="10">Transmembrane 9 superfamily member</fullName>
    </recommendedName>
</protein>
<dbReference type="GO" id="GO:0010008">
    <property type="term" value="C:endosome membrane"/>
    <property type="evidence" value="ECO:0007669"/>
    <property type="project" value="UniProtKB-SubCell"/>
</dbReference>
<evidence type="ECO:0000256" key="8">
    <source>
        <dbReference type="ARBA" id="ARBA00023034"/>
    </source>
</evidence>
<dbReference type="GO" id="GO:0072657">
    <property type="term" value="P:protein localization to membrane"/>
    <property type="evidence" value="ECO:0007669"/>
    <property type="project" value="TreeGrafter"/>
</dbReference>
<evidence type="ECO:0000256" key="4">
    <source>
        <dbReference type="ARBA" id="ARBA00022692"/>
    </source>
</evidence>
<dbReference type="Pfam" id="PF02990">
    <property type="entry name" value="EMP70"/>
    <property type="match status" value="3"/>
</dbReference>
<keyword evidence="9 10" id="KW-0472">Membrane</keyword>
<organism evidence="11 12">
    <name type="scientific">Hibiscus syriacus</name>
    <name type="common">Rose of Sharon</name>
    <dbReference type="NCBI Taxonomy" id="106335"/>
    <lineage>
        <taxon>Eukaryota</taxon>
        <taxon>Viridiplantae</taxon>
        <taxon>Streptophyta</taxon>
        <taxon>Embryophyta</taxon>
        <taxon>Tracheophyta</taxon>
        <taxon>Spermatophyta</taxon>
        <taxon>Magnoliopsida</taxon>
        <taxon>eudicotyledons</taxon>
        <taxon>Gunneridae</taxon>
        <taxon>Pentapetalae</taxon>
        <taxon>rosids</taxon>
        <taxon>malvids</taxon>
        <taxon>Malvales</taxon>
        <taxon>Malvaceae</taxon>
        <taxon>Malvoideae</taxon>
        <taxon>Hibiscus</taxon>
    </lineage>
</organism>
<comment type="subcellular location">
    <subcellularLocation>
        <location evidence="1">Endosome membrane</location>
        <topology evidence="1">Multi-pass membrane protein</topology>
    </subcellularLocation>
    <subcellularLocation>
        <location evidence="2">Golgi apparatus membrane</location>
        <topology evidence="2">Multi-pass membrane protein</topology>
    </subcellularLocation>
</comment>
<comment type="similarity">
    <text evidence="3 10">Belongs to the nonaspanin (TM9SF) (TC 9.A.2) family.</text>
</comment>
<evidence type="ECO:0000313" key="11">
    <source>
        <dbReference type="EMBL" id="KAE8654998.1"/>
    </source>
</evidence>
<dbReference type="GO" id="GO:0000139">
    <property type="term" value="C:Golgi membrane"/>
    <property type="evidence" value="ECO:0007669"/>
    <property type="project" value="UniProtKB-SubCell"/>
</dbReference>
<sequence length="351" mass="40729">MRSSASDHRYKAGNEVPFYANKVGPFLNHSETYRYFDFPFCSSDEMRKRGAAPVKEKKKVFGEALNGDRLVSAPYKIDFLSEKDAKVACQTKFSKEDVAKFRNAVSEDYYFQMYYDDLPVWGFFGKISARTDPKAVINLNGDEPIDVDFMYTVKWKETDTPFEKMYTRDEESADDDDDDKTGWKYIYGDVFRYPKHNSLFAAALGSGIHLFTIHLCPYIWNCWLHCSFFLLSARRNKLVLGGIIGKNSKAEFEAPCHTTKCPREIPQLPWYGRTLPQMAMAGFFPFSATYIELYYILASVWGHRIYTIYSILFVAFIILLIVTAFITVALTYFQLVAEDHEWWWRCVVFGV</sequence>
<evidence type="ECO:0000256" key="5">
    <source>
        <dbReference type="ARBA" id="ARBA00022729"/>
    </source>
</evidence>
<dbReference type="PANTHER" id="PTHR10766">
    <property type="entry name" value="TRANSMEMBRANE 9 SUPERFAMILY PROTEIN"/>
    <property type="match status" value="1"/>
</dbReference>